<organism evidence="2 3">
    <name type="scientific">Chiloscyllium punctatum</name>
    <name type="common">Brownbanded bambooshark</name>
    <name type="synonym">Hemiscyllium punctatum</name>
    <dbReference type="NCBI Taxonomy" id="137246"/>
    <lineage>
        <taxon>Eukaryota</taxon>
        <taxon>Metazoa</taxon>
        <taxon>Chordata</taxon>
        <taxon>Craniata</taxon>
        <taxon>Vertebrata</taxon>
        <taxon>Chondrichthyes</taxon>
        <taxon>Elasmobranchii</taxon>
        <taxon>Galeomorphii</taxon>
        <taxon>Galeoidea</taxon>
        <taxon>Orectolobiformes</taxon>
        <taxon>Hemiscylliidae</taxon>
        <taxon>Chiloscyllium</taxon>
    </lineage>
</organism>
<gene>
    <name evidence="2" type="ORF">chiPu_0032722</name>
</gene>
<evidence type="ECO:0000313" key="3">
    <source>
        <dbReference type="Proteomes" id="UP000287033"/>
    </source>
</evidence>
<protein>
    <submittedName>
        <fullName evidence="2">Uncharacterized protein</fullName>
    </submittedName>
</protein>
<evidence type="ECO:0000256" key="1">
    <source>
        <dbReference type="SAM" id="MobiDB-lite"/>
    </source>
</evidence>
<reference evidence="2 3" key="1">
    <citation type="journal article" date="2018" name="Nat. Ecol. Evol.">
        <title>Shark genomes provide insights into elasmobranch evolution and the origin of vertebrates.</title>
        <authorList>
            <person name="Hara Y"/>
            <person name="Yamaguchi K"/>
            <person name="Onimaru K"/>
            <person name="Kadota M"/>
            <person name="Koyanagi M"/>
            <person name="Keeley SD"/>
            <person name="Tatsumi K"/>
            <person name="Tanaka K"/>
            <person name="Motone F"/>
            <person name="Kageyama Y"/>
            <person name="Nozu R"/>
            <person name="Adachi N"/>
            <person name="Nishimura O"/>
            <person name="Nakagawa R"/>
            <person name="Tanegashima C"/>
            <person name="Kiyatake I"/>
            <person name="Matsumoto R"/>
            <person name="Murakumo K"/>
            <person name="Nishida K"/>
            <person name="Terakita A"/>
            <person name="Kuratani S"/>
            <person name="Sato K"/>
            <person name="Hyodo S Kuraku.S."/>
        </authorList>
    </citation>
    <scope>NUCLEOTIDE SEQUENCE [LARGE SCALE GENOMIC DNA]</scope>
</reference>
<dbReference type="EMBL" id="BEZZ01244082">
    <property type="protein sequence ID" value="GCC48476.1"/>
    <property type="molecule type" value="Genomic_DNA"/>
</dbReference>
<accession>A0A401U0T6</accession>
<sequence>MAHIVPNMQPPQVHRLSTPEAGQPRVTLRRADETECLYAWEDLQPGVVERVDLVGLVPCRNTEGVGRVEGNPVAVEVVMYLGERRPEL</sequence>
<keyword evidence="3" id="KW-1185">Reference proteome</keyword>
<dbReference type="Proteomes" id="UP000287033">
    <property type="component" value="Unassembled WGS sequence"/>
</dbReference>
<evidence type="ECO:0000313" key="2">
    <source>
        <dbReference type="EMBL" id="GCC48476.1"/>
    </source>
</evidence>
<comment type="caution">
    <text evidence="2">The sequence shown here is derived from an EMBL/GenBank/DDBJ whole genome shotgun (WGS) entry which is preliminary data.</text>
</comment>
<proteinExistence type="predicted"/>
<dbReference type="AlphaFoldDB" id="A0A401U0T6"/>
<feature type="region of interest" description="Disordered" evidence="1">
    <location>
        <begin position="1"/>
        <end position="25"/>
    </location>
</feature>
<name>A0A401U0T6_CHIPU</name>